<evidence type="ECO:0000256" key="2">
    <source>
        <dbReference type="ARBA" id="ARBA00022737"/>
    </source>
</evidence>
<dbReference type="PRINTS" id="PR00633">
    <property type="entry name" value="RCCNDNSATION"/>
</dbReference>
<evidence type="ECO:0000259" key="3">
    <source>
        <dbReference type="Pfam" id="PF25390"/>
    </source>
</evidence>
<evidence type="ECO:0000256" key="1">
    <source>
        <dbReference type="ARBA" id="ARBA00022658"/>
    </source>
</evidence>
<gene>
    <name evidence="4" type="ORF">AOZ06_40815</name>
</gene>
<proteinExistence type="predicted"/>
<dbReference type="PANTHER" id="PTHR45982:SF1">
    <property type="entry name" value="REGULATOR OF CHROMOSOME CONDENSATION"/>
    <property type="match status" value="1"/>
</dbReference>
<dbReference type="PANTHER" id="PTHR45982">
    <property type="entry name" value="REGULATOR OF CHROMOSOME CONDENSATION"/>
    <property type="match status" value="1"/>
</dbReference>
<evidence type="ECO:0000313" key="5">
    <source>
        <dbReference type="Proteomes" id="UP000063699"/>
    </source>
</evidence>
<dbReference type="Pfam" id="PF25390">
    <property type="entry name" value="WD40_RLD"/>
    <property type="match status" value="1"/>
</dbReference>
<dbReference type="KEGG" id="kphy:AOZ06_40815"/>
<dbReference type="GO" id="GO:0005737">
    <property type="term" value="C:cytoplasm"/>
    <property type="evidence" value="ECO:0007669"/>
    <property type="project" value="TreeGrafter"/>
</dbReference>
<accession>A0A0N9I8V1</accession>
<feature type="domain" description="RCC1-like" evidence="3">
    <location>
        <begin position="4"/>
        <end position="288"/>
    </location>
</feature>
<reference evidence="4 5" key="1">
    <citation type="submission" date="2015-07" db="EMBL/GenBank/DDBJ databases">
        <title>Genome sequencing of Kibdelosporangium phytohabitans.</title>
        <authorList>
            <person name="Qin S."/>
            <person name="Xing K."/>
        </authorList>
    </citation>
    <scope>NUCLEOTIDE SEQUENCE [LARGE SCALE GENOMIC DNA]</scope>
    <source>
        <strain evidence="4 5">KLBMP1111</strain>
    </source>
</reference>
<dbReference type="Proteomes" id="UP000063699">
    <property type="component" value="Chromosome"/>
</dbReference>
<dbReference type="InterPro" id="IPR009091">
    <property type="entry name" value="RCC1/BLIP-II"/>
</dbReference>
<dbReference type="GO" id="GO:0005085">
    <property type="term" value="F:guanyl-nucleotide exchange factor activity"/>
    <property type="evidence" value="ECO:0007669"/>
    <property type="project" value="TreeGrafter"/>
</dbReference>
<name>A0A0N9I8V1_9PSEU</name>
<protein>
    <recommendedName>
        <fullName evidence="3">RCC1-like domain-containing protein</fullName>
    </recommendedName>
</protein>
<dbReference type="PROSITE" id="PS50012">
    <property type="entry name" value="RCC1_3"/>
    <property type="match status" value="5"/>
</dbReference>
<dbReference type="InterPro" id="IPR051553">
    <property type="entry name" value="Ran_GTPase-activating"/>
</dbReference>
<dbReference type="InterPro" id="IPR000408">
    <property type="entry name" value="Reg_chr_condens"/>
</dbReference>
<keyword evidence="5" id="KW-1185">Reference proteome</keyword>
<dbReference type="SUPFAM" id="SSF50985">
    <property type="entry name" value="RCC1/BLIP-II"/>
    <property type="match status" value="1"/>
</dbReference>
<sequence>MGGNGALGDGKAQSRLYPEPVPNLPGITGIGGGLSAEIVAVHADGTVFAWGSAGLVMPGGQQRNTPLQVPALSNIIEVEAGYKNALALKSDGTVWSWGDGSRGQIGDGQEYGEGGTNVPQQVVGLTGVVDIASGDSNGYALKSDGTVWAWGENKRSQLGNGVVCQDCYSNVPVQVAGLTGVRSVSEDGFALKVDGTVWTWGANASGMLGIGEPSSTFRAASPIQVSTLSDVVEINGCGQNRYTRKSDGTVWSWGPNNSGQIGNGTLYGFQRAPAQVSISDARGLGCGEAYNGYAITADGSLWSWGSNIYGQLGVATSDPRSTVPVKISGLSGVSKVSGHYFGALALVPAP</sequence>
<dbReference type="STRING" id="860235.AOZ06_40815"/>
<dbReference type="OrthoDB" id="9796385at2"/>
<dbReference type="EMBL" id="CP012752">
    <property type="protein sequence ID" value="ALG12365.1"/>
    <property type="molecule type" value="Genomic_DNA"/>
</dbReference>
<keyword evidence="2" id="KW-0677">Repeat</keyword>
<dbReference type="Gene3D" id="2.130.10.30">
    <property type="entry name" value="Regulator of chromosome condensation 1/beta-lactamase-inhibitor protein II"/>
    <property type="match status" value="2"/>
</dbReference>
<evidence type="ECO:0000313" key="4">
    <source>
        <dbReference type="EMBL" id="ALG12365.1"/>
    </source>
</evidence>
<organism evidence="4 5">
    <name type="scientific">Kibdelosporangium phytohabitans</name>
    <dbReference type="NCBI Taxonomy" id="860235"/>
    <lineage>
        <taxon>Bacteria</taxon>
        <taxon>Bacillati</taxon>
        <taxon>Actinomycetota</taxon>
        <taxon>Actinomycetes</taxon>
        <taxon>Pseudonocardiales</taxon>
        <taxon>Pseudonocardiaceae</taxon>
        <taxon>Kibdelosporangium</taxon>
    </lineage>
</organism>
<dbReference type="Pfam" id="PF00415">
    <property type="entry name" value="RCC1"/>
    <property type="match status" value="1"/>
</dbReference>
<keyword evidence="1" id="KW-0344">Guanine-nucleotide releasing factor</keyword>
<dbReference type="AlphaFoldDB" id="A0A0N9I8V1"/>
<dbReference type="InterPro" id="IPR058923">
    <property type="entry name" value="RCC1-like_dom"/>
</dbReference>